<reference evidence="1 2" key="1">
    <citation type="journal article" date="2011" name="Stand. Genomic Sci.">
        <title>Non-contiguous finished genome sequence and contextual data of the filamentous soil bacterium Ktedonobacter racemifer type strain (SOSP1-21).</title>
        <authorList>
            <person name="Chang Y.J."/>
            <person name="Land M."/>
            <person name="Hauser L."/>
            <person name="Chertkov O."/>
            <person name="Del Rio T.G."/>
            <person name="Nolan M."/>
            <person name="Copeland A."/>
            <person name="Tice H."/>
            <person name="Cheng J.F."/>
            <person name="Lucas S."/>
            <person name="Han C."/>
            <person name="Goodwin L."/>
            <person name="Pitluck S."/>
            <person name="Ivanova N."/>
            <person name="Ovchinikova G."/>
            <person name="Pati A."/>
            <person name="Chen A."/>
            <person name="Palaniappan K."/>
            <person name="Mavromatis K."/>
            <person name="Liolios K."/>
            <person name="Brettin T."/>
            <person name="Fiebig A."/>
            <person name="Rohde M."/>
            <person name="Abt B."/>
            <person name="Goker M."/>
            <person name="Detter J.C."/>
            <person name="Woyke T."/>
            <person name="Bristow J."/>
            <person name="Eisen J.A."/>
            <person name="Markowitz V."/>
            <person name="Hugenholtz P."/>
            <person name="Kyrpides N.C."/>
            <person name="Klenk H.P."/>
            <person name="Lapidus A."/>
        </authorList>
    </citation>
    <scope>NUCLEOTIDE SEQUENCE [LARGE SCALE GENOMIC DNA]</scope>
    <source>
        <strain evidence="2">DSM 44963</strain>
    </source>
</reference>
<comment type="caution">
    <text evidence="1">The sequence shown here is derived from an EMBL/GenBank/DDBJ whole genome shotgun (WGS) entry which is preliminary data.</text>
</comment>
<proteinExistence type="predicted"/>
<dbReference type="Proteomes" id="UP000004508">
    <property type="component" value="Unassembled WGS sequence"/>
</dbReference>
<dbReference type="EMBL" id="ADVG01000003">
    <property type="protein sequence ID" value="EFH83993.1"/>
    <property type="molecule type" value="Genomic_DNA"/>
</dbReference>
<evidence type="ECO:0000313" key="1">
    <source>
        <dbReference type="EMBL" id="EFH83993.1"/>
    </source>
</evidence>
<evidence type="ECO:0000313" key="2">
    <source>
        <dbReference type="Proteomes" id="UP000004508"/>
    </source>
</evidence>
<organism evidence="1 2">
    <name type="scientific">Ktedonobacter racemifer DSM 44963</name>
    <dbReference type="NCBI Taxonomy" id="485913"/>
    <lineage>
        <taxon>Bacteria</taxon>
        <taxon>Bacillati</taxon>
        <taxon>Chloroflexota</taxon>
        <taxon>Ktedonobacteria</taxon>
        <taxon>Ktedonobacterales</taxon>
        <taxon>Ktedonobacteraceae</taxon>
        <taxon>Ktedonobacter</taxon>
    </lineage>
</organism>
<protein>
    <submittedName>
        <fullName evidence="1">Uncharacterized protein</fullName>
    </submittedName>
</protein>
<dbReference type="AlphaFoldDB" id="D6TU92"/>
<accession>D6TU92</accession>
<sequence>MPAAQGLFQRAVLQSGAGSDLATHWIREKYFGRDMVNQVPSGLESSLPLVAAYFYLGRGRVSVYSTVDGLLAVYL</sequence>
<keyword evidence="2" id="KW-1185">Reference proteome</keyword>
<name>D6TU92_KTERA</name>
<dbReference type="STRING" id="485913.Krac_4999"/>
<gene>
    <name evidence="1" type="ORF">Krac_4999</name>
</gene>
<dbReference type="InParanoid" id="D6TU92"/>